<evidence type="ECO:0000256" key="4">
    <source>
        <dbReference type="ARBA" id="ARBA00022771"/>
    </source>
</evidence>
<dbReference type="Gene3D" id="4.10.60.30">
    <property type="entry name" value="Nanos, RNA-binding domain"/>
    <property type="match status" value="1"/>
</dbReference>
<protein>
    <submittedName>
        <fullName evidence="11">Nanos-type domain-containing protein</fullName>
    </submittedName>
</protein>
<dbReference type="InterPro" id="IPR008705">
    <property type="entry name" value="Nanos/Xcar2"/>
</dbReference>
<evidence type="ECO:0000313" key="12">
    <source>
        <dbReference type="Proteomes" id="UP000887116"/>
    </source>
</evidence>
<dbReference type="AlphaFoldDB" id="A0A8X6JDK4"/>
<keyword evidence="4 8" id="KW-0863">Zinc-finger</keyword>
<organism evidence="11 12">
    <name type="scientific">Trichonephila clavata</name>
    <name type="common">Joro spider</name>
    <name type="synonym">Nephila clavata</name>
    <dbReference type="NCBI Taxonomy" id="2740835"/>
    <lineage>
        <taxon>Eukaryota</taxon>
        <taxon>Metazoa</taxon>
        <taxon>Ecdysozoa</taxon>
        <taxon>Arthropoda</taxon>
        <taxon>Chelicerata</taxon>
        <taxon>Arachnida</taxon>
        <taxon>Araneae</taxon>
        <taxon>Araneomorphae</taxon>
        <taxon>Entelegynae</taxon>
        <taxon>Araneoidea</taxon>
        <taxon>Nephilidae</taxon>
        <taxon>Trichonephila</taxon>
    </lineage>
</organism>
<evidence type="ECO:0000256" key="2">
    <source>
        <dbReference type="ARBA" id="ARBA00022490"/>
    </source>
</evidence>
<gene>
    <name evidence="11" type="primary">AVEN_198063_1</name>
    <name evidence="11" type="ORF">TNCT_41</name>
</gene>
<dbReference type="Pfam" id="PF05741">
    <property type="entry name" value="zf-nanos"/>
    <property type="match status" value="1"/>
</dbReference>
<evidence type="ECO:0000259" key="10">
    <source>
        <dbReference type="PROSITE" id="PS51522"/>
    </source>
</evidence>
<feature type="compositionally biased region" description="Polar residues" evidence="9">
    <location>
        <begin position="1"/>
        <end position="14"/>
    </location>
</feature>
<evidence type="ECO:0000313" key="11">
    <source>
        <dbReference type="EMBL" id="GFR02661.1"/>
    </source>
</evidence>
<dbReference type="OrthoDB" id="5864971at2759"/>
<evidence type="ECO:0000256" key="1">
    <source>
        <dbReference type="ARBA" id="ARBA00004496"/>
    </source>
</evidence>
<feature type="domain" description="Nanos-type" evidence="10">
    <location>
        <begin position="237"/>
        <end position="291"/>
    </location>
</feature>
<keyword evidence="7 8" id="KW-0694">RNA-binding</keyword>
<dbReference type="PANTHER" id="PTHR12887">
    <property type="entry name" value="NANOS PROTEIN"/>
    <property type="match status" value="1"/>
</dbReference>
<evidence type="ECO:0000256" key="9">
    <source>
        <dbReference type="SAM" id="MobiDB-lite"/>
    </source>
</evidence>
<dbReference type="Proteomes" id="UP000887116">
    <property type="component" value="Unassembled WGS sequence"/>
</dbReference>
<feature type="non-terminal residue" evidence="11">
    <location>
        <position position="334"/>
    </location>
</feature>
<dbReference type="GO" id="GO:0005737">
    <property type="term" value="C:cytoplasm"/>
    <property type="evidence" value="ECO:0007669"/>
    <property type="project" value="UniProtKB-SubCell"/>
</dbReference>
<proteinExistence type="inferred from homology"/>
<dbReference type="InterPro" id="IPR038129">
    <property type="entry name" value="Nanos_sf"/>
</dbReference>
<dbReference type="EMBL" id="BMAO01035292">
    <property type="protein sequence ID" value="GFR02661.1"/>
    <property type="molecule type" value="Genomic_DNA"/>
</dbReference>
<keyword evidence="2" id="KW-0963">Cytoplasm</keyword>
<keyword evidence="5" id="KW-0862">Zinc</keyword>
<comment type="subcellular location">
    <subcellularLocation>
        <location evidence="1">Cytoplasm</location>
    </subcellularLocation>
</comment>
<dbReference type="PROSITE" id="PS51522">
    <property type="entry name" value="ZF_NANOS"/>
    <property type="match status" value="1"/>
</dbReference>
<name>A0A8X6JDK4_TRICU</name>
<sequence>ALESSLKASPNTEVTAPLEITKMTEVSPEEIRRRQEYLRQQREKLVALKKQEREKLLQKYEESSSSRPRSARAAQRAVQEDAANPAPDANVQAFRNSLAAMLKAEVIDKNFLSKLRQETFPLSREEHFILIRSHDVKSQEEISGNYFAPFPTENWNPRPMHVQTNNLTRTTVPQFQNAHTSGIIKNDYGYANGQINKPPTQGNPHNDLVKQMNGNSGKLPYSKNISIKNKSVRTAPVCRFCLQNNERPECYSKHKLKDKNGIVTCPVLRKYVCDICGATGDTAHTLSYCPYNTNNKKMPLTLILKQTNVDSVGRPKNYADFINDTNMANHFVVY</sequence>
<keyword evidence="12" id="KW-1185">Reference proteome</keyword>
<feature type="region of interest" description="Disordered" evidence="9">
    <location>
        <begin position="57"/>
        <end position="89"/>
    </location>
</feature>
<dbReference type="GO" id="GO:0006417">
    <property type="term" value="P:regulation of translation"/>
    <property type="evidence" value="ECO:0007669"/>
    <property type="project" value="UniProtKB-UniRule"/>
</dbReference>
<comment type="similarity">
    <text evidence="8">Belongs to the nanos family.</text>
</comment>
<dbReference type="GO" id="GO:0008270">
    <property type="term" value="F:zinc ion binding"/>
    <property type="evidence" value="ECO:0007669"/>
    <property type="project" value="UniProtKB-KW"/>
</dbReference>
<keyword evidence="6 8" id="KW-0810">Translation regulation</keyword>
<evidence type="ECO:0000256" key="7">
    <source>
        <dbReference type="ARBA" id="ARBA00022884"/>
    </source>
</evidence>
<dbReference type="GO" id="GO:0003723">
    <property type="term" value="F:RNA binding"/>
    <property type="evidence" value="ECO:0007669"/>
    <property type="project" value="UniProtKB-UniRule"/>
</dbReference>
<evidence type="ECO:0000256" key="8">
    <source>
        <dbReference type="PROSITE-ProRule" id="PRU00855"/>
    </source>
</evidence>
<evidence type="ECO:0000256" key="3">
    <source>
        <dbReference type="ARBA" id="ARBA00022723"/>
    </source>
</evidence>
<evidence type="ECO:0000256" key="6">
    <source>
        <dbReference type="ARBA" id="ARBA00022845"/>
    </source>
</evidence>
<evidence type="ECO:0000256" key="5">
    <source>
        <dbReference type="ARBA" id="ARBA00022833"/>
    </source>
</evidence>
<accession>A0A8X6JDK4</accession>
<reference evidence="11" key="1">
    <citation type="submission" date="2020-07" db="EMBL/GenBank/DDBJ databases">
        <title>Multicomponent nature underlies the extraordinary mechanical properties of spider dragline silk.</title>
        <authorList>
            <person name="Kono N."/>
            <person name="Nakamura H."/>
            <person name="Mori M."/>
            <person name="Yoshida Y."/>
            <person name="Ohtoshi R."/>
            <person name="Malay A.D."/>
            <person name="Moran D.A.P."/>
            <person name="Tomita M."/>
            <person name="Numata K."/>
            <person name="Arakawa K."/>
        </authorList>
    </citation>
    <scope>NUCLEOTIDE SEQUENCE</scope>
</reference>
<feature type="compositionally biased region" description="Low complexity" evidence="9">
    <location>
        <begin position="65"/>
        <end position="77"/>
    </location>
</feature>
<comment type="caution">
    <text evidence="11">The sequence shown here is derived from an EMBL/GenBank/DDBJ whole genome shotgun (WGS) entry which is preliminary data.</text>
</comment>
<dbReference type="InterPro" id="IPR024161">
    <property type="entry name" value="Znf_nanos-typ"/>
</dbReference>
<feature type="region of interest" description="Disordered" evidence="9">
    <location>
        <begin position="1"/>
        <end position="21"/>
    </location>
</feature>
<keyword evidence="3" id="KW-0479">Metal-binding</keyword>